<reference evidence="2 4" key="2">
    <citation type="submission" date="2018-06" db="EMBL/GenBank/DDBJ databases">
        <authorList>
            <consortium name="Pathogen Informatics"/>
            <person name="Doyle S."/>
        </authorList>
    </citation>
    <scope>NUCLEOTIDE SEQUENCE [LARGE SCALE GENOMIC DNA]</scope>
    <source>
        <strain evidence="2 4">NCTC11012</strain>
    </source>
</reference>
<keyword evidence="3" id="KW-1185">Reference proteome</keyword>
<proteinExistence type="predicted"/>
<organism evidence="2 4">
    <name type="scientific">Moraxella equi</name>
    <dbReference type="NCBI Taxonomy" id="60442"/>
    <lineage>
        <taxon>Bacteria</taxon>
        <taxon>Pseudomonadati</taxon>
        <taxon>Pseudomonadota</taxon>
        <taxon>Gammaproteobacteria</taxon>
        <taxon>Moraxellales</taxon>
        <taxon>Moraxellaceae</taxon>
        <taxon>Moraxella</taxon>
    </lineage>
</organism>
<reference evidence="1 3" key="1">
    <citation type="submission" date="2017-03" db="EMBL/GenBank/DDBJ databases">
        <title>Draft genome sequence of Moraxella equi CCUG 4950T type strain.</title>
        <authorList>
            <person name="Salva-Serra F."/>
            <person name="Engstrom-Jakobsson H."/>
            <person name="Thorell K."/>
            <person name="Jaen-Luchoro D."/>
            <person name="Gonzales-Siles L."/>
            <person name="Karlsson R."/>
            <person name="Yazdan S."/>
            <person name="Boulund F."/>
            <person name="Johnning A."/>
            <person name="Engstrand L."/>
            <person name="Kristiansson E."/>
            <person name="Moore E."/>
        </authorList>
    </citation>
    <scope>NUCLEOTIDE SEQUENCE [LARGE SCALE GENOMIC DNA]</scope>
    <source>
        <strain evidence="1 3">CCUG 4950</strain>
    </source>
</reference>
<name>A0A378QQF1_9GAMM</name>
<evidence type="ECO:0000313" key="3">
    <source>
        <dbReference type="Proteomes" id="UP000190777"/>
    </source>
</evidence>
<gene>
    <name evidence="1" type="ORF">B5J93_06690</name>
    <name evidence="2" type="ORF">NCTC11012_01337</name>
</gene>
<sequence>MNDAQIQELAVNIAKPLVKQLHADSIAHVGLIAYLATKGIIDLDDYLHYMNDLKDNLVQSSDYDEDTKEAIRHQFDFYQERLRG</sequence>
<dbReference type="Proteomes" id="UP000254618">
    <property type="component" value="Unassembled WGS sequence"/>
</dbReference>
<dbReference type="RefSeq" id="WP_079325682.1">
    <property type="nucleotide sequence ID" value="NZ_MXAP01000063.1"/>
</dbReference>
<evidence type="ECO:0000313" key="2">
    <source>
        <dbReference type="EMBL" id="STZ03105.1"/>
    </source>
</evidence>
<dbReference type="EMBL" id="MXAP01000063">
    <property type="protein sequence ID" value="OPH38228.1"/>
    <property type="molecule type" value="Genomic_DNA"/>
</dbReference>
<dbReference type="Proteomes" id="UP000190777">
    <property type="component" value="Unassembled WGS sequence"/>
</dbReference>
<evidence type="ECO:0000313" key="4">
    <source>
        <dbReference type="Proteomes" id="UP000254618"/>
    </source>
</evidence>
<accession>A0A378QQF1</accession>
<dbReference type="EMBL" id="UGQF01000001">
    <property type="protein sequence ID" value="STZ03105.1"/>
    <property type="molecule type" value="Genomic_DNA"/>
</dbReference>
<protein>
    <submittedName>
        <fullName evidence="2">Uncharacterized protein</fullName>
    </submittedName>
</protein>
<dbReference type="AlphaFoldDB" id="A0A378QQF1"/>
<evidence type="ECO:0000313" key="1">
    <source>
        <dbReference type="EMBL" id="OPH38228.1"/>
    </source>
</evidence>